<keyword evidence="2" id="KW-0479">Metal-binding</keyword>
<gene>
    <name evidence="5" type="ORF">GCM10009547_09920</name>
</gene>
<organism evidence="5 6">
    <name type="scientific">Sporichthya brevicatena</name>
    <dbReference type="NCBI Taxonomy" id="171442"/>
    <lineage>
        <taxon>Bacteria</taxon>
        <taxon>Bacillati</taxon>
        <taxon>Actinomycetota</taxon>
        <taxon>Actinomycetes</taxon>
        <taxon>Sporichthyales</taxon>
        <taxon>Sporichthyaceae</taxon>
        <taxon>Sporichthya</taxon>
    </lineage>
</organism>
<sequence>MKRLRNPLFVPGGRPELLAKVARSVPDAVFVDLEDAVPPGEKDTARARVVEALDAGRPELPTLVRINPVDAPWHTADVAACASLIAAGSLDGVVLPKYSAVDQLATLRAALPPGAVVVAGLETGLGVADARDLLAARPEAAYFGAEDYALDIGARRTPGSREVLYARSHVVLCAKLAGVLVLDQAVVAVRDVKAYRRDAEEGRDLGYDGKICLHPDQVAIAAEVFAPSEAEIAHARAVIAAAADGVGVVDGAMVDAVHVRMAETVLARAGEDA</sequence>
<dbReference type="EMBL" id="BAAAHE010000007">
    <property type="protein sequence ID" value="GAA0609857.1"/>
    <property type="molecule type" value="Genomic_DNA"/>
</dbReference>
<dbReference type="RefSeq" id="WP_344602227.1">
    <property type="nucleotide sequence ID" value="NZ_BAAAHE010000007.1"/>
</dbReference>
<comment type="caution">
    <text evidence="5">The sequence shown here is derived from an EMBL/GenBank/DDBJ whole genome shotgun (WGS) entry which is preliminary data.</text>
</comment>
<dbReference type="PIRSF" id="PIRSF015582">
    <property type="entry name" value="Cit_lyase_B"/>
    <property type="match status" value="1"/>
</dbReference>
<evidence type="ECO:0000256" key="3">
    <source>
        <dbReference type="ARBA" id="ARBA00022842"/>
    </source>
</evidence>
<feature type="domain" description="HpcH/HpaI aldolase/citrate lyase" evidence="4">
    <location>
        <begin position="8"/>
        <end position="215"/>
    </location>
</feature>
<dbReference type="PANTHER" id="PTHR32308">
    <property type="entry name" value="LYASE BETA SUBUNIT, PUTATIVE (AFU_ORTHOLOGUE AFUA_4G13030)-RELATED"/>
    <property type="match status" value="1"/>
</dbReference>
<dbReference type="InterPro" id="IPR015813">
    <property type="entry name" value="Pyrv/PenolPyrv_kinase-like_dom"/>
</dbReference>
<keyword evidence="3" id="KW-0460">Magnesium</keyword>
<evidence type="ECO:0000313" key="5">
    <source>
        <dbReference type="EMBL" id="GAA0609857.1"/>
    </source>
</evidence>
<evidence type="ECO:0000259" key="4">
    <source>
        <dbReference type="Pfam" id="PF03328"/>
    </source>
</evidence>
<dbReference type="Pfam" id="PF03328">
    <property type="entry name" value="HpcH_HpaI"/>
    <property type="match status" value="1"/>
</dbReference>
<name>A0ABN1GEH8_9ACTN</name>
<keyword evidence="5" id="KW-0456">Lyase</keyword>
<dbReference type="Proteomes" id="UP001500957">
    <property type="component" value="Unassembled WGS sequence"/>
</dbReference>
<proteinExistence type="predicted"/>
<dbReference type="Gene3D" id="3.20.20.60">
    <property type="entry name" value="Phosphoenolpyruvate-binding domains"/>
    <property type="match status" value="1"/>
</dbReference>
<evidence type="ECO:0000256" key="2">
    <source>
        <dbReference type="ARBA" id="ARBA00022723"/>
    </source>
</evidence>
<dbReference type="PANTHER" id="PTHR32308:SF0">
    <property type="entry name" value="HPCH_HPAI ALDOLASE_CITRATE LYASE DOMAIN-CONTAINING PROTEIN"/>
    <property type="match status" value="1"/>
</dbReference>
<dbReference type="InterPro" id="IPR011206">
    <property type="entry name" value="Citrate_lyase_beta/mcl1/mcl2"/>
</dbReference>
<reference evidence="5 6" key="1">
    <citation type="journal article" date="2019" name="Int. J. Syst. Evol. Microbiol.">
        <title>The Global Catalogue of Microorganisms (GCM) 10K type strain sequencing project: providing services to taxonomists for standard genome sequencing and annotation.</title>
        <authorList>
            <consortium name="The Broad Institute Genomics Platform"/>
            <consortium name="The Broad Institute Genome Sequencing Center for Infectious Disease"/>
            <person name="Wu L."/>
            <person name="Ma J."/>
        </authorList>
    </citation>
    <scope>NUCLEOTIDE SEQUENCE [LARGE SCALE GENOMIC DNA]</scope>
    <source>
        <strain evidence="5 6">JCM 10671</strain>
    </source>
</reference>
<dbReference type="GO" id="GO:0016829">
    <property type="term" value="F:lyase activity"/>
    <property type="evidence" value="ECO:0007669"/>
    <property type="project" value="UniProtKB-KW"/>
</dbReference>
<evidence type="ECO:0000313" key="6">
    <source>
        <dbReference type="Proteomes" id="UP001500957"/>
    </source>
</evidence>
<dbReference type="InterPro" id="IPR005000">
    <property type="entry name" value="Aldolase/citrate-lyase_domain"/>
</dbReference>
<protein>
    <submittedName>
        <fullName evidence="5">CoA ester lyase</fullName>
    </submittedName>
</protein>
<accession>A0ABN1GEH8</accession>
<dbReference type="SUPFAM" id="SSF51621">
    <property type="entry name" value="Phosphoenolpyruvate/pyruvate domain"/>
    <property type="match status" value="1"/>
</dbReference>
<dbReference type="InterPro" id="IPR040442">
    <property type="entry name" value="Pyrv_kinase-like_dom_sf"/>
</dbReference>
<keyword evidence="6" id="KW-1185">Reference proteome</keyword>
<comment type="cofactor">
    <cofactor evidence="1">
        <name>Mg(2+)</name>
        <dbReference type="ChEBI" id="CHEBI:18420"/>
    </cofactor>
</comment>
<evidence type="ECO:0000256" key="1">
    <source>
        <dbReference type="ARBA" id="ARBA00001946"/>
    </source>
</evidence>